<dbReference type="PANTHER" id="PTHR21011:SF1">
    <property type="entry name" value="SMALL RIBOSOMAL SUBUNIT PROTEIN BS6M"/>
    <property type="match status" value="1"/>
</dbReference>
<dbReference type="InterPro" id="IPR020814">
    <property type="entry name" value="Ribosomal_S6_plastid/chlpt"/>
</dbReference>
<comment type="similarity">
    <text evidence="1">Belongs to the bacterial ribosomal protein bS6 family.</text>
</comment>
<protein>
    <submittedName>
        <fullName evidence="2">Ribosomal protein S6</fullName>
    </submittedName>
</protein>
<organism evidence="2">
    <name type="scientific">Cyanoptyche gloeocystis</name>
    <dbReference type="NCBI Taxonomy" id="77922"/>
    <lineage>
        <taxon>Eukaryota</taxon>
        <taxon>Glaucocystophyceae</taxon>
        <taxon>Glaucocystophyceae incertae sedis</taxon>
        <taxon>Cyanoptyche</taxon>
    </lineage>
</organism>
<dbReference type="EMBL" id="MF167427">
    <property type="protein sequence ID" value="ASQ40313.1"/>
    <property type="molecule type" value="Genomic_DNA"/>
</dbReference>
<dbReference type="AlphaFoldDB" id="A0A3G1IWA4"/>
<dbReference type="GO" id="GO:0070181">
    <property type="term" value="F:small ribosomal subunit rRNA binding"/>
    <property type="evidence" value="ECO:0007669"/>
    <property type="project" value="TreeGrafter"/>
</dbReference>
<dbReference type="NCBIfam" id="TIGR00166">
    <property type="entry name" value="S6"/>
    <property type="match status" value="1"/>
</dbReference>
<dbReference type="GO" id="GO:0005840">
    <property type="term" value="C:ribosome"/>
    <property type="evidence" value="ECO:0007669"/>
    <property type="project" value="UniProtKB-KW"/>
</dbReference>
<name>A0A3G1IWA4_9EUKA</name>
<sequence length="117" mass="13697">MESILVEKAQRLNHYEIVYILHADLREEQKLQEIEKYQTLLLEQGAQQIIIQNLGRCRLSNPIKKHQDGIYVQMNFQAKSNLVATLERAMRLSDRVIRYLTLKQIQKPVEPSALPIT</sequence>
<keyword evidence="2" id="KW-0934">Plastid</keyword>
<evidence type="ECO:0000313" key="2">
    <source>
        <dbReference type="EMBL" id="ASQ40313.1"/>
    </source>
</evidence>
<gene>
    <name evidence="2" type="primary">rps6</name>
</gene>
<dbReference type="GO" id="GO:0003735">
    <property type="term" value="F:structural constituent of ribosome"/>
    <property type="evidence" value="ECO:0007669"/>
    <property type="project" value="InterPro"/>
</dbReference>
<dbReference type="PANTHER" id="PTHR21011">
    <property type="entry name" value="MITOCHONDRIAL 28S RIBOSOMAL PROTEIN S6"/>
    <property type="match status" value="1"/>
</dbReference>
<evidence type="ECO:0000256" key="1">
    <source>
        <dbReference type="ARBA" id="ARBA00009512"/>
    </source>
</evidence>
<proteinExistence type="inferred from homology"/>
<dbReference type="Gene3D" id="3.30.70.60">
    <property type="match status" value="1"/>
</dbReference>
<dbReference type="GO" id="GO:0005737">
    <property type="term" value="C:cytoplasm"/>
    <property type="evidence" value="ECO:0007669"/>
    <property type="project" value="UniProtKB-ARBA"/>
</dbReference>
<dbReference type="EMBL" id="MF167427">
    <property type="protein sequence ID" value="ASQ40329.1"/>
    <property type="molecule type" value="Genomic_DNA"/>
</dbReference>
<dbReference type="InterPro" id="IPR000529">
    <property type="entry name" value="Ribosomal_bS6"/>
</dbReference>
<dbReference type="InterPro" id="IPR035980">
    <property type="entry name" value="Ribosomal_bS6_sf"/>
</dbReference>
<dbReference type="SUPFAM" id="SSF54995">
    <property type="entry name" value="Ribosomal protein S6"/>
    <property type="match status" value="1"/>
</dbReference>
<dbReference type="InterPro" id="IPR014717">
    <property type="entry name" value="Transl_elong_EF1B/ribsomal_bS6"/>
</dbReference>
<keyword evidence="2" id="KW-0689">Ribosomal protein</keyword>
<accession>A0A3G1IWA4</accession>
<geneLocation type="plastid" evidence="2"/>
<dbReference type="Pfam" id="PF01250">
    <property type="entry name" value="Ribosomal_S6"/>
    <property type="match status" value="1"/>
</dbReference>
<dbReference type="GO" id="GO:0006412">
    <property type="term" value="P:translation"/>
    <property type="evidence" value="ECO:0007669"/>
    <property type="project" value="InterPro"/>
</dbReference>
<dbReference type="HAMAP" id="MF_00360">
    <property type="entry name" value="Ribosomal_bS6"/>
    <property type="match status" value="1"/>
</dbReference>
<dbReference type="CDD" id="cd15487">
    <property type="entry name" value="bS6_chloro_cyano"/>
    <property type="match status" value="1"/>
</dbReference>
<keyword evidence="2" id="KW-0687">Ribonucleoprotein</keyword>
<reference evidence="2" key="1">
    <citation type="submission" date="2017-05" db="EMBL/GenBank/DDBJ databases">
        <title>Plastid comparative genomics reveals ancient divergence between Glaucophyte genera.</title>
        <authorList>
            <person name="Figueroa-Martinez F.J."/>
            <person name="Jackson C."/>
            <person name="Reyes-Prieto A."/>
        </authorList>
    </citation>
    <scope>NUCLEOTIDE SEQUENCE</scope>
    <source>
        <strain evidence="2">SAG 4.97</strain>
    </source>
</reference>